<keyword evidence="5" id="KW-0547">Nucleotide-binding</keyword>
<organism evidence="9 10">
    <name type="scientific">Limosilactobacillus vaginalis</name>
    <dbReference type="NCBI Taxonomy" id="1633"/>
    <lineage>
        <taxon>Bacteria</taxon>
        <taxon>Bacillati</taxon>
        <taxon>Bacillota</taxon>
        <taxon>Bacilli</taxon>
        <taxon>Lactobacillales</taxon>
        <taxon>Lactobacillaceae</taxon>
        <taxon>Limosilactobacillus</taxon>
    </lineage>
</organism>
<accession>A0AAW5WTG0</accession>
<evidence type="ECO:0000256" key="3">
    <source>
        <dbReference type="ARBA" id="ARBA00012367"/>
    </source>
</evidence>
<evidence type="ECO:0000259" key="8">
    <source>
        <dbReference type="PROSITE" id="PS51733"/>
    </source>
</evidence>
<dbReference type="GO" id="GO:0009249">
    <property type="term" value="P:protein lipoylation"/>
    <property type="evidence" value="ECO:0007669"/>
    <property type="project" value="InterPro"/>
</dbReference>
<dbReference type="GO" id="GO:0016979">
    <property type="term" value="F:lipoate-protein ligase activity"/>
    <property type="evidence" value="ECO:0007669"/>
    <property type="project" value="UniProtKB-EC"/>
</dbReference>
<dbReference type="Pfam" id="PF21948">
    <property type="entry name" value="LplA-B_cat"/>
    <property type="match status" value="1"/>
</dbReference>
<dbReference type="InterPro" id="IPR004562">
    <property type="entry name" value="LipoylTrfase_LipoateP_Ligase"/>
</dbReference>
<dbReference type="EMBL" id="JAKHPH010000008">
    <property type="protein sequence ID" value="MCZ3667516.1"/>
    <property type="molecule type" value="Genomic_DNA"/>
</dbReference>
<dbReference type="PROSITE" id="PS51733">
    <property type="entry name" value="BPL_LPL_CATALYTIC"/>
    <property type="match status" value="1"/>
</dbReference>
<dbReference type="PANTHER" id="PTHR12561:SF3">
    <property type="entry name" value="LIPOYLTRANSFERASE 1, MITOCHONDRIAL"/>
    <property type="match status" value="1"/>
</dbReference>
<evidence type="ECO:0000256" key="5">
    <source>
        <dbReference type="ARBA" id="ARBA00022741"/>
    </source>
</evidence>
<comment type="pathway">
    <text evidence="2">Protein modification; protein lipoylation via exogenous pathway; protein N(6)-(lipoyl)lysine from lipoate: step 1/2.</text>
</comment>
<proteinExistence type="predicted"/>
<evidence type="ECO:0000313" key="9">
    <source>
        <dbReference type="EMBL" id="MCZ3667516.1"/>
    </source>
</evidence>
<dbReference type="RefSeq" id="WP_269295909.1">
    <property type="nucleotide sequence ID" value="NZ_JAKHPH010000008.1"/>
</dbReference>
<dbReference type="Proteomes" id="UP001212401">
    <property type="component" value="Unassembled WGS sequence"/>
</dbReference>
<dbReference type="Pfam" id="PF10437">
    <property type="entry name" value="Lip_prot_lig_C"/>
    <property type="match status" value="1"/>
</dbReference>
<dbReference type="GO" id="GO:0005524">
    <property type="term" value="F:ATP binding"/>
    <property type="evidence" value="ECO:0007669"/>
    <property type="project" value="UniProtKB-KW"/>
</dbReference>
<evidence type="ECO:0000256" key="7">
    <source>
        <dbReference type="ARBA" id="ARBA00048037"/>
    </source>
</evidence>
<dbReference type="SUPFAM" id="SSF55681">
    <property type="entry name" value="Class II aaRS and biotin synthetases"/>
    <property type="match status" value="1"/>
</dbReference>
<sequence>MLYIDMSHDRQRFQDPVVPEALAEYLQTAPQYKGKELLYFYHPEVPTIIIGHYQDVYHEVNFSYLREKQIGLVRRNSGGGAVFIDPGDLTYVYIDTAPKVKTPKFNSYISPILLALKELGINAEQTGRNDLTVDGKKFSGMSFSQIKDRVLYGGTLMLNVNLEEANRVLTPSKSKLEDKGIESVRSRVTNLKDYINIPSFTTNDLRDLILKHVKEENKDFKATRLSEQEWADIIELGHRKFGTKEWIYGSNLAHYYVDSYFHGIGSIGIAFNVKEHQLADVKIYGDLMVISQKVAEQLQEELDGCPIVQDEIKQILIKYDLDGSIKSGTASQLATEIINEAANENTTN</sequence>
<dbReference type="EC" id="6.3.1.20" evidence="3"/>
<feature type="domain" description="BPL/LPL catalytic" evidence="8">
    <location>
        <begin position="32"/>
        <end position="221"/>
    </location>
</feature>
<dbReference type="Gene3D" id="3.30.930.10">
    <property type="entry name" value="Bira Bifunctional Protein, Domain 2"/>
    <property type="match status" value="1"/>
</dbReference>
<dbReference type="GO" id="GO:0017118">
    <property type="term" value="F:lipoyltransferase activity"/>
    <property type="evidence" value="ECO:0007669"/>
    <property type="project" value="TreeGrafter"/>
</dbReference>
<evidence type="ECO:0000256" key="4">
    <source>
        <dbReference type="ARBA" id="ARBA00022598"/>
    </source>
</evidence>
<dbReference type="InterPro" id="IPR004143">
    <property type="entry name" value="BPL_LPL_catalytic"/>
</dbReference>
<dbReference type="Gene3D" id="3.30.390.50">
    <property type="entry name" value="CO dehydrogenase flavoprotein, C-terminal domain"/>
    <property type="match status" value="1"/>
</dbReference>
<name>A0AAW5WTG0_9LACO</name>
<comment type="caution">
    <text evidence="9">The sequence shown here is derived from an EMBL/GenBank/DDBJ whole genome shotgun (WGS) entry which is preliminary data.</text>
</comment>
<evidence type="ECO:0000256" key="1">
    <source>
        <dbReference type="ARBA" id="ARBA00005085"/>
    </source>
</evidence>
<keyword evidence="6" id="KW-0067">ATP-binding</keyword>
<gene>
    <name evidence="9" type="ORF">L2724_04360</name>
</gene>
<comment type="catalytic activity">
    <reaction evidence="7">
        <text>L-lysyl-[lipoyl-carrier protein] + (R)-lipoate + ATP = N(6)-[(R)-lipoyl]-L-lysyl-[lipoyl-carrier protein] + AMP + diphosphate + H(+)</text>
        <dbReference type="Rhea" id="RHEA:49288"/>
        <dbReference type="Rhea" id="RHEA-COMP:10500"/>
        <dbReference type="Rhea" id="RHEA-COMP:10502"/>
        <dbReference type="ChEBI" id="CHEBI:15378"/>
        <dbReference type="ChEBI" id="CHEBI:29969"/>
        <dbReference type="ChEBI" id="CHEBI:30616"/>
        <dbReference type="ChEBI" id="CHEBI:33019"/>
        <dbReference type="ChEBI" id="CHEBI:83088"/>
        <dbReference type="ChEBI" id="CHEBI:83099"/>
        <dbReference type="ChEBI" id="CHEBI:456215"/>
        <dbReference type="EC" id="6.3.1.20"/>
    </reaction>
</comment>
<dbReference type="PANTHER" id="PTHR12561">
    <property type="entry name" value="LIPOATE-PROTEIN LIGASE"/>
    <property type="match status" value="1"/>
</dbReference>
<dbReference type="InterPro" id="IPR019491">
    <property type="entry name" value="Lipoate_protein_ligase_C"/>
</dbReference>
<evidence type="ECO:0000313" key="10">
    <source>
        <dbReference type="Proteomes" id="UP001212401"/>
    </source>
</evidence>
<dbReference type="GO" id="GO:0005737">
    <property type="term" value="C:cytoplasm"/>
    <property type="evidence" value="ECO:0007669"/>
    <property type="project" value="TreeGrafter"/>
</dbReference>
<protein>
    <recommendedName>
        <fullName evidence="3">lipoate--protein ligase</fullName>
        <ecNumber evidence="3">6.3.1.20</ecNumber>
    </recommendedName>
</protein>
<evidence type="ECO:0000256" key="6">
    <source>
        <dbReference type="ARBA" id="ARBA00022840"/>
    </source>
</evidence>
<dbReference type="NCBIfam" id="TIGR00545">
    <property type="entry name" value="lipoyltrans"/>
    <property type="match status" value="1"/>
</dbReference>
<dbReference type="InterPro" id="IPR045864">
    <property type="entry name" value="aa-tRNA-synth_II/BPL/LPL"/>
</dbReference>
<reference evidence="9" key="1">
    <citation type="submission" date="2022-01" db="EMBL/GenBank/DDBJ databases">
        <title>VMRC isolate genome collection.</title>
        <authorList>
            <person name="France M."/>
            <person name="Rutt L."/>
            <person name="Humphrys M."/>
            <person name="Ravel J."/>
        </authorList>
    </citation>
    <scope>NUCLEOTIDE SEQUENCE</scope>
    <source>
        <strain evidence="9">C0048A1</strain>
    </source>
</reference>
<dbReference type="SUPFAM" id="SSF82649">
    <property type="entry name" value="SufE/NifU"/>
    <property type="match status" value="1"/>
</dbReference>
<comment type="pathway">
    <text evidence="1">Protein modification; protein lipoylation via exogenous pathway; protein N(6)-(lipoyl)lysine from lipoate: step 2/2.</text>
</comment>
<keyword evidence="4 9" id="KW-0436">Ligase</keyword>
<dbReference type="AlphaFoldDB" id="A0AAW5WTG0"/>
<dbReference type="CDD" id="cd16443">
    <property type="entry name" value="LplA"/>
    <property type="match status" value="1"/>
</dbReference>
<evidence type="ECO:0000256" key="2">
    <source>
        <dbReference type="ARBA" id="ARBA00005124"/>
    </source>
</evidence>